<dbReference type="PROSITE" id="PS50878">
    <property type="entry name" value="RT_POL"/>
    <property type="match status" value="1"/>
</dbReference>
<comment type="caution">
    <text evidence="3">The sequence shown here is derived from an EMBL/GenBank/DDBJ whole genome shotgun (WGS) entry which is preliminary data.</text>
</comment>
<protein>
    <submittedName>
        <fullName evidence="3">Retrovirus-related Pol polyprotein from transposon opus</fullName>
    </submittedName>
</protein>
<feature type="domain" description="Reverse transcriptase" evidence="2">
    <location>
        <begin position="1"/>
        <end position="119"/>
    </location>
</feature>
<evidence type="ECO:0000259" key="2">
    <source>
        <dbReference type="PROSITE" id="PS50878"/>
    </source>
</evidence>
<gene>
    <name evidence="3" type="ORF">Slati_1028700</name>
</gene>
<reference evidence="3" key="2">
    <citation type="journal article" date="2024" name="Plant">
        <title>Genomic evolution and insights into agronomic trait innovations of Sesamum species.</title>
        <authorList>
            <person name="Miao H."/>
            <person name="Wang L."/>
            <person name="Qu L."/>
            <person name="Liu H."/>
            <person name="Sun Y."/>
            <person name="Le M."/>
            <person name="Wang Q."/>
            <person name="Wei S."/>
            <person name="Zheng Y."/>
            <person name="Lin W."/>
            <person name="Duan Y."/>
            <person name="Cao H."/>
            <person name="Xiong S."/>
            <person name="Wang X."/>
            <person name="Wei L."/>
            <person name="Li C."/>
            <person name="Ma Q."/>
            <person name="Ju M."/>
            <person name="Zhao R."/>
            <person name="Li G."/>
            <person name="Mu C."/>
            <person name="Tian Q."/>
            <person name="Mei H."/>
            <person name="Zhang T."/>
            <person name="Gao T."/>
            <person name="Zhang H."/>
        </authorList>
    </citation>
    <scope>NUCLEOTIDE SEQUENCE</scope>
    <source>
        <strain evidence="3">KEN1</strain>
    </source>
</reference>
<dbReference type="Gene3D" id="3.30.70.270">
    <property type="match status" value="2"/>
</dbReference>
<dbReference type="SUPFAM" id="SSF56672">
    <property type="entry name" value="DNA/RNA polymerases"/>
    <property type="match status" value="1"/>
</dbReference>
<dbReference type="InterPro" id="IPR000477">
    <property type="entry name" value="RT_dom"/>
</dbReference>
<dbReference type="EMBL" id="JACGWN010000003">
    <property type="protein sequence ID" value="KAL0456895.1"/>
    <property type="molecule type" value="Genomic_DNA"/>
</dbReference>
<dbReference type="Gene3D" id="3.10.20.370">
    <property type="match status" value="1"/>
</dbReference>
<evidence type="ECO:0000313" key="3">
    <source>
        <dbReference type="EMBL" id="KAL0456895.1"/>
    </source>
</evidence>
<dbReference type="Pfam" id="PF17919">
    <property type="entry name" value="RT_RNaseH_2"/>
    <property type="match status" value="1"/>
</dbReference>
<dbReference type="PANTHER" id="PTHR37984">
    <property type="entry name" value="PROTEIN CBG26694"/>
    <property type="match status" value="1"/>
</dbReference>
<dbReference type="InterPro" id="IPR043128">
    <property type="entry name" value="Rev_trsase/Diguanyl_cyclase"/>
</dbReference>
<dbReference type="Pfam" id="PF00078">
    <property type="entry name" value="RVT_1"/>
    <property type="match status" value="1"/>
</dbReference>
<accession>A0AAW2XSD1</accession>
<dbReference type="PANTHER" id="PTHR37984:SF5">
    <property type="entry name" value="PROTEIN NYNRIN-LIKE"/>
    <property type="match status" value="1"/>
</dbReference>
<dbReference type="InterPro" id="IPR050951">
    <property type="entry name" value="Retrovirus_Pol_polyprotein"/>
</dbReference>
<reference evidence="3" key="1">
    <citation type="submission" date="2020-06" db="EMBL/GenBank/DDBJ databases">
        <authorList>
            <person name="Li T."/>
            <person name="Hu X."/>
            <person name="Zhang T."/>
            <person name="Song X."/>
            <person name="Zhang H."/>
            <person name="Dai N."/>
            <person name="Sheng W."/>
            <person name="Hou X."/>
            <person name="Wei L."/>
        </authorList>
    </citation>
    <scope>NUCLEOTIDE SEQUENCE</scope>
    <source>
        <strain evidence="3">KEN1</strain>
        <tissue evidence="3">Leaf</tissue>
    </source>
</reference>
<dbReference type="GO" id="GO:0003824">
    <property type="term" value="F:catalytic activity"/>
    <property type="evidence" value="ECO:0007669"/>
    <property type="project" value="UniProtKB-KW"/>
</dbReference>
<dbReference type="CDD" id="cd01647">
    <property type="entry name" value="RT_LTR"/>
    <property type="match status" value="1"/>
</dbReference>
<keyword evidence="1" id="KW-0511">Multifunctional enzyme</keyword>
<organism evidence="3">
    <name type="scientific">Sesamum latifolium</name>
    <dbReference type="NCBI Taxonomy" id="2727402"/>
    <lineage>
        <taxon>Eukaryota</taxon>
        <taxon>Viridiplantae</taxon>
        <taxon>Streptophyta</taxon>
        <taxon>Embryophyta</taxon>
        <taxon>Tracheophyta</taxon>
        <taxon>Spermatophyta</taxon>
        <taxon>Magnoliopsida</taxon>
        <taxon>eudicotyledons</taxon>
        <taxon>Gunneridae</taxon>
        <taxon>Pentapetalae</taxon>
        <taxon>asterids</taxon>
        <taxon>lamiids</taxon>
        <taxon>Lamiales</taxon>
        <taxon>Pedaliaceae</taxon>
        <taxon>Sesamum</taxon>
    </lineage>
</organism>
<dbReference type="Gene3D" id="3.10.10.10">
    <property type="entry name" value="HIV Type 1 Reverse Transcriptase, subunit A, domain 1"/>
    <property type="match status" value="1"/>
</dbReference>
<name>A0AAW2XSD1_9LAMI</name>
<dbReference type="AlphaFoldDB" id="A0AAW2XSD1"/>
<proteinExistence type="predicted"/>
<dbReference type="InterPro" id="IPR041577">
    <property type="entry name" value="RT_RNaseH_2"/>
</dbReference>
<dbReference type="InterPro" id="IPR043502">
    <property type="entry name" value="DNA/RNA_pol_sf"/>
</dbReference>
<evidence type="ECO:0000256" key="1">
    <source>
        <dbReference type="ARBA" id="ARBA00023268"/>
    </source>
</evidence>
<sequence length="277" mass="31829">MMSFLNAFQGYYQIFLEPQDQEKTSFITKQGIFCYRVMPFGLKNAGATYQRLLNKAFKYMIGRNIKVYIDDMLVKSHSRESHIQDLRECFDVIRPLGMKLNPSKCTFGVQGGKFLGYLISCRGIEANPEKIKAIQEMSPPTTKKEVQKLTERMAALSRLLSRGAERGLPFFKTLRKAESFSWNKECQEAFDKLKEYLSKPPLLTKPQVGEMLYIYLSASEEAVSAVLVRAEGREHQPVYYISKVLQGTELKYPPIEKLALVLVVAARKLRPYFHLTK</sequence>